<feature type="signal peptide" evidence="1">
    <location>
        <begin position="1"/>
        <end position="37"/>
    </location>
</feature>
<dbReference type="AlphaFoldDB" id="A0A316Z3L8"/>
<dbReference type="GeneID" id="37271951"/>
<keyword evidence="3" id="KW-1185">Reference proteome</keyword>
<dbReference type="RefSeq" id="XP_025595781.1">
    <property type="nucleotide sequence ID" value="XM_025744407.1"/>
</dbReference>
<dbReference type="PROSITE" id="PS51257">
    <property type="entry name" value="PROKAR_LIPOPROTEIN"/>
    <property type="match status" value="1"/>
</dbReference>
<gene>
    <name evidence="2" type="ORF">FA09DRAFT_341146</name>
</gene>
<feature type="chain" id="PRO_5016240884" evidence="1">
    <location>
        <begin position="38"/>
        <end position="101"/>
    </location>
</feature>
<organism evidence="2 3">
    <name type="scientific">Tilletiopsis washingtonensis</name>
    <dbReference type="NCBI Taxonomy" id="58919"/>
    <lineage>
        <taxon>Eukaryota</taxon>
        <taxon>Fungi</taxon>
        <taxon>Dikarya</taxon>
        <taxon>Basidiomycota</taxon>
        <taxon>Ustilaginomycotina</taxon>
        <taxon>Exobasidiomycetes</taxon>
        <taxon>Entylomatales</taxon>
        <taxon>Entylomatales incertae sedis</taxon>
        <taxon>Tilletiopsis</taxon>
    </lineage>
</organism>
<protein>
    <submittedName>
        <fullName evidence="2">Uncharacterized protein</fullName>
    </submittedName>
</protein>
<dbReference type="OrthoDB" id="10430167at2759"/>
<proteinExistence type="predicted"/>
<evidence type="ECO:0000313" key="2">
    <source>
        <dbReference type="EMBL" id="PWN95502.1"/>
    </source>
</evidence>
<evidence type="ECO:0000313" key="3">
    <source>
        <dbReference type="Proteomes" id="UP000245946"/>
    </source>
</evidence>
<reference evidence="2 3" key="1">
    <citation type="journal article" date="2018" name="Mol. Biol. Evol.">
        <title>Broad Genomic Sampling Reveals a Smut Pathogenic Ancestry of the Fungal Clade Ustilaginomycotina.</title>
        <authorList>
            <person name="Kijpornyongpan T."/>
            <person name="Mondo S.J."/>
            <person name="Barry K."/>
            <person name="Sandor L."/>
            <person name="Lee J."/>
            <person name="Lipzen A."/>
            <person name="Pangilinan J."/>
            <person name="LaButti K."/>
            <person name="Hainaut M."/>
            <person name="Henrissat B."/>
            <person name="Grigoriev I.V."/>
            <person name="Spatafora J.W."/>
            <person name="Aime M.C."/>
        </authorList>
    </citation>
    <scope>NUCLEOTIDE SEQUENCE [LARGE SCALE GENOMIC DNA]</scope>
    <source>
        <strain evidence="2 3">MCA 4186</strain>
    </source>
</reference>
<evidence type="ECO:0000256" key="1">
    <source>
        <dbReference type="SAM" id="SignalP"/>
    </source>
</evidence>
<dbReference type="EMBL" id="KZ819304">
    <property type="protein sequence ID" value="PWN95502.1"/>
    <property type="molecule type" value="Genomic_DNA"/>
</dbReference>
<name>A0A316Z3L8_9BASI</name>
<accession>A0A316Z3L8</accession>
<dbReference type="Proteomes" id="UP000245946">
    <property type="component" value="Unassembled WGS sequence"/>
</dbReference>
<keyword evidence="1" id="KW-0732">Signal</keyword>
<sequence>MQIKRSRPTTAPVAPPVGAPVLLVLLAIIALLGCVSAQDQVPQDKRPPHCENVVMYRPRDEKGRGCCPPGPAWRPWCCYNAAGTGVFCGTHTRSDEESESK</sequence>